<proteinExistence type="predicted"/>
<dbReference type="Gene3D" id="1.10.10.10">
    <property type="entry name" value="Winged helix-like DNA-binding domain superfamily/Winged helix DNA-binding domain"/>
    <property type="match status" value="1"/>
</dbReference>
<dbReference type="InParanoid" id="D6TZE9"/>
<comment type="caution">
    <text evidence="1">The sequence shown here is derived from an EMBL/GenBank/DDBJ whole genome shotgun (WGS) entry which is preliminary data.</text>
</comment>
<evidence type="ECO:0000313" key="1">
    <source>
        <dbReference type="EMBL" id="EFH81939.1"/>
    </source>
</evidence>
<accession>D6TZE9</accession>
<name>D6TZE9_KTERA</name>
<dbReference type="Proteomes" id="UP000004508">
    <property type="component" value="Unassembled WGS sequence"/>
</dbReference>
<protein>
    <submittedName>
        <fullName evidence="1">Uncharacterized protein</fullName>
    </submittedName>
</protein>
<reference evidence="1 2" key="1">
    <citation type="journal article" date="2011" name="Stand. Genomic Sci.">
        <title>Non-contiguous finished genome sequence and contextual data of the filamentous soil bacterium Ktedonobacter racemifer type strain (SOSP1-21).</title>
        <authorList>
            <person name="Chang Y.J."/>
            <person name="Land M."/>
            <person name="Hauser L."/>
            <person name="Chertkov O."/>
            <person name="Del Rio T.G."/>
            <person name="Nolan M."/>
            <person name="Copeland A."/>
            <person name="Tice H."/>
            <person name="Cheng J.F."/>
            <person name="Lucas S."/>
            <person name="Han C."/>
            <person name="Goodwin L."/>
            <person name="Pitluck S."/>
            <person name="Ivanova N."/>
            <person name="Ovchinikova G."/>
            <person name="Pati A."/>
            <person name="Chen A."/>
            <person name="Palaniappan K."/>
            <person name="Mavromatis K."/>
            <person name="Liolios K."/>
            <person name="Brettin T."/>
            <person name="Fiebig A."/>
            <person name="Rohde M."/>
            <person name="Abt B."/>
            <person name="Goker M."/>
            <person name="Detter J.C."/>
            <person name="Woyke T."/>
            <person name="Bristow J."/>
            <person name="Eisen J.A."/>
            <person name="Markowitz V."/>
            <person name="Hugenholtz P."/>
            <person name="Kyrpides N.C."/>
            <person name="Klenk H.P."/>
            <person name="Lapidus A."/>
        </authorList>
    </citation>
    <scope>NUCLEOTIDE SEQUENCE [LARGE SCALE GENOMIC DNA]</scope>
    <source>
        <strain evidence="2">DSM 44963</strain>
    </source>
</reference>
<evidence type="ECO:0000313" key="2">
    <source>
        <dbReference type="Proteomes" id="UP000004508"/>
    </source>
</evidence>
<sequence length="138" mass="15450">MAQEVDTIVDIPENRVKFFGRRGKMLLPSPAALEALIQQIPEQQLITTDLLRKKLTEQFQVQGTCPVTMRKSLQALARDTSKHVAYWRVINANGNLIVNFPGGVESQARILAEEGISIDTQGKTPKVKELTRHLARFA</sequence>
<dbReference type="AlphaFoldDB" id="D6TZE9"/>
<dbReference type="EMBL" id="ADVG01000004">
    <property type="protein sequence ID" value="EFH81939.1"/>
    <property type="molecule type" value="Genomic_DNA"/>
</dbReference>
<gene>
    <name evidence="1" type="ORF">Krac_2699</name>
</gene>
<dbReference type="InterPro" id="IPR036388">
    <property type="entry name" value="WH-like_DNA-bd_sf"/>
</dbReference>
<dbReference type="OrthoDB" id="163767at2"/>
<keyword evidence="2" id="KW-1185">Reference proteome</keyword>
<dbReference type="STRING" id="485913.Krac_2699"/>
<organism evidence="1 2">
    <name type="scientific">Ktedonobacter racemifer DSM 44963</name>
    <dbReference type="NCBI Taxonomy" id="485913"/>
    <lineage>
        <taxon>Bacteria</taxon>
        <taxon>Bacillati</taxon>
        <taxon>Chloroflexota</taxon>
        <taxon>Ktedonobacteria</taxon>
        <taxon>Ktedonobacterales</taxon>
        <taxon>Ktedonobacteraceae</taxon>
        <taxon>Ktedonobacter</taxon>
    </lineage>
</organism>
<dbReference type="eggNOG" id="COG3695">
    <property type="taxonomic scope" value="Bacteria"/>
</dbReference>
<dbReference type="RefSeq" id="WP_007919659.1">
    <property type="nucleotide sequence ID" value="NZ_ADVG01000004.1"/>
</dbReference>